<dbReference type="EMBL" id="SMDR01000001">
    <property type="protein sequence ID" value="TNJ35763.1"/>
    <property type="molecule type" value="Genomic_DNA"/>
</dbReference>
<sequence length="515" mass="55429">MAAELVAWGLRSALAVSIALALVLALRPLWRRAWGSGAVLWLWLLVPAALLATMLPRGSVPGPAPAARAVEARVIESRVPGVRALSTAGPAAADQAAATDTNRISASAIALGIWIAGAMLMAGHFTWQQARYRRRLGRLHRDARGHYVSEHSDLGPAVLGALRPRIVLPADFEQRYEPRHRELVLAHERVHLRRGDLQANLAMCLLRSLYWFNPLVHLAAARLRVDQELACDAAVLRRHPHARRDYAEAMLRTQLADLGLPVGCHWQSSQSLKWRITMIRQPLPGLARALFGAGLALSAGAATAAAVWQAQPARIVVLPPMAVTALASAPTLAPITVAGPVARLDPVARLAPLPRDANRVAATRAYVDAGLQPVAPERRARATLVPVPAEVPTAAGALYQAPIPLAGNGAPRYPMTARSRDFRGLDSGVVEVRATVDASGVVQDAAVVSSQLGRAFDMAALESVREWRFSPAVENGQAVSATVLLPIRYTRESQRLSLLEHPLSQQLQTGRLLVW</sequence>
<evidence type="ECO:0000256" key="2">
    <source>
        <dbReference type="ARBA" id="ARBA00022692"/>
    </source>
</evidence>
<name>A0A5C4RWX1_9GAMM</name>
<evidence type="ECO:0000313" key="8">
    <source>
        <dbReference type="Proteomes" id="UP000305760"/>
    </source>
</evidence>
<comment type="caution">
    <text evidence="7">The sequence shown here is derived from an EMBL/GenBank/DDBJ whole genome shotgun (WGS) entry which is preliminary data.</text>
</comment>
<dbReference type="InterPro" id="IPR008756">
    <property type="entry name" value="Peptidase_M56"/>
</dbReference>
<dbReference type="Proteomes" id="UP000305760">
    <property type="component" value="Unassembled WGS sequence"/>
</dbReference>
<dbReference type="GO" id="GO:0055085">
    <property type="term" value="P:transmembrane transport"/>
    <property type="evidence" value="ECO:0007669"/>
    <property type="project" value="InterPro"/>
</dbReference>
<feature type="transmembrane region" description="Helical" evidence="5">
    <location>
        <begin position="38"/>
        <end position="55"/>
    </location>
</feature>
<dbReference type="SUPFAM" id="SSF74653">
    <property type="entry name" value="TolA/TonB C-terminal domain"/>
    <property type="match status" value="1"/>
</dbReference>
<evidence type="ECO:0000259" key="6">
    <source>
        <dbReference type="PROSITE" id="PS52015"/>
    </source>
</evidence>
<feature type="transmembrane region" description="Helical" evidence="5">
    <location>
        <begin position="6"/>
        <end position="26"/>
    </location>
</feature>
<dbReference type="AlphaFoldDB" id="A0A5C4RWX1"/>
<dbReference type="InterPro" id="IPR052173">
    <property type="entry name" value="Beta-lactam_resp_regulator"/>
</dbReference>
<dbReference type="OrthoDB" id="1628901at2"/>
<gene>
    <name evidence="7" type="ORF">E1B00_08465</name>
</gene>
<dbReference type="PROSITE" id="PS52015">
    <property type="entry name" value="TONB_CTD"/>
    <property type="match status" value="1"/>
</dbReference>
<protein>
    <submittedName>
        <fullName evidence="7">TonB family protein</fullName>
    </submittedName>
</protein>
<dbReference type="PANTHER" id="PTHR34978:SF3">
    <property type="entry name" value="SLR0241 PROTEIN"/>
    <property type="match status" value="1"/>
</dbReference>
<dbReference type="GO" id="GO:0016020">
    <property type="term" value="C:membrane"/>
    <property type="evidence" value="ECO:0007669"/>
    <property type="project" value="UniProtKB-SubCell"/>
</dbReference>
<evidence type="ECO:0000256" key="1">
    <source>
        <dbReference type="ARBA" id="ARBA00004167"/>
    </source>
</evidence>
<feature type="transmembrane region" description="Helical" evidence="5">
    <location>
        <begin position="285"/>
        <end position="308"/>
    </location>
</feature>
<dbReference type="InterPro" id="IPR006260">
    <property type="entry name" value="TonB/TolA_C"/>
</dbReference>
<proteinExistence type="predicted"/>
<dbReference type="InterPro" id="IPR037682">
    <property type="entry name" value="TonB_C"/>
</dbReference>
<accession>A0A5C4RWX1</accession>
<keyword evidence="8" id="KW-1185">Reference proteome</keyword>
<dbReference type="NCBIfam" id="TIGR01352">
    <property type="entry name" value="tonB_Cterm"/>
    <property type="match status" value="1"/>
</dbReference>
<evidence type="ECO:0000256" key="3">
    <source>
        <dbReference type="ARBA" id="ARBA00022989"/>
    </source>
</evidence>
<evidence type="ECO:0000256" key="5">
    <source>
        <dbReference type="SAM" id="Phobius"/>
    </source>
</evidence>
<dbReference type="Pfam" id="PF03544">
    <property type="entry name" value="TonB_C"/>
    <property type="match status" value="1"/>
</dbReference>
<keyword evidence="3 5" id="KW-1133">Transmembrane helix</keyword>
<dbReference type="PANTHER" id="PTHR34978">
    <property type="entry name" value="POSSIBLE SENSOR-TRANSDUCER PROTEIN BLAR"/>
    <property type="match status" value="1"/>
</dbReference>
<dbReference type="RefSeq" id="WP_139447541.1">
    <property type="nucleotide sequence ID" value="NZ_SMDR01000001.1"/>
</dbReference>
<dbReference type="Gene3D" id="3.30.1150.10">
    <property type="match status" value="1"/>
</dbReference>
<reference evidence="7 8" key="1">
    <citation type="submission" date="2019-03" db="EMBL/GenBank/DDBJ databases">
        <title>Arenimonas daejeonensis sp. nov., isolated from compost.</title>
        <authorList>
            <person name="Jeon C.O."/>
        </authorList>
    </citation>
    <scope>NUCLEOTIDE SEQUENCE [LARGE SCALE GENOMIC DNA]</scope>
    <source>
        <strain evidence="7 8">R29</strain>
    </source>
</reference>
<evidence type="ECO:0000256" key="4">
    <source>
        <dbReference type="ARBA" id="ARBA00023136"/>
    </source>
</evidence>
<feature type="transmembrane region" description="Helical" evidence="5">
    <location>
        <begin position="104"/>
        <end position="127"/>
    </location>
</feature>
<dbReference type="Pfam" id="PF05569">
    <property type="entry name" value="Peptidase_M56"/>
    <property type="match status" value="1"/>
</dbReference>
<organism evidence="7 8">
    <name type="scientific">Arenimonas terrae</name>
    <dbReference type="NCBI Taxonomy" id="2546226"/>
    <lineage>
        <taxon>Bacteria</taxon>
        <taxon>Pseudomonadati</taxon>
        <taxon>Pseudomonadota</taxon>
        <taxon>Gammaproteobacteria</taxon>
        <taxon>Lysobacterales</taxon>
        <taxon>Lysobacteraceae</taxon>
        <taxon>Arenimonas</taxon>
    </lineage>
</organism>
<keyword evidence="4 5" id="KW-0472">Membrane</keyword>
<keyword evidence="2 5" id="KW-0812">Transmembrane</keyword>
<dbReference type="CDD" id="cd07341">
    <property type="entry name" value="M56_BlaR1_MecR1_like"/>
    <property type="match status" value="1"/>
</dbReference>
<comment type="subcellular location">
    <subcellularLocation>
        <location evidence="1">Membrane</location>
        <topology evidence="1">Single-pass membrane protein</topology>
    </subcellularLocation>
</comment>
<evidence type="ECO:0000313" key="7">
    <source>
        <dbReference type="EMBL" id="TNJ35763.1"/>
    </source>
</evidence>
<feature type="domain" description="TonB C-terminal" evidence="6">
    <location>
        <begin position="398"/>
        <end position="498"/>
    </location>
</feature>